<feature type="compositionally biased region" description="Low complexity" evidence="1">
    <location>
        <begin position="55"/>
        <end position="81"/>
    </location>
</feature>
<feature type="compositionally biased region" description="Polar residues" evidence="1">
    <location>
        <begin position="235"/>
        <end position="253"/>
    </location>
</feature>
<evidence type="ECO:0000313" key="2">
    <source>
        <dbReference type="EMBL" id="RKP07149.1"/>
    </source>
</evidence>
<feature type="compositionally biased region" description="Pro residues" evidence="1">
    <location>
        <begin position="352"/>
        <end position="370"/>
    </location>
</feature>
<proteinExistence type="predicted"/>
<dbReference type="STRING" id="78915.A0A4V1IWD2"/>
<dbReference type="InterPro" id="IPR036410">
    <property type="entry name" value="HSP_DnaJ_Cys-rich_dom_sf"/>
</dbReference>
<reference evidence="3" key="1">
    <citation type="journal article" date="2018" name="Nat. Microbiol.">
        <title>Leveraging single-cell genomics to expand the fungal tree of life.</title>
        <authorList>
            <person name="Ahrendt S.R."/>
            <person name="Quandt C.A."/>
            <person name="Ciobanu D."/>
            <person name="Clum A."/>
            <person name="Salamov A."/>
            <person name="Andreopoulos B."/>
            <person name="Cheng J.F."/>
            <person name="Woyke T."/>
            <person name="Pelin A."/>
            <person name="Henrissat B."/>
            <person name="Reynolds N.K."/>
            <person name="Benny G.L."/>
            <person name="Smith M.E."/>
            <person name="James T.Y."/>
            <person name="Grigoriev I.V."/>
        </authorList>
    </citation>
    <scope>NUCLEOTIDE SEQUENCE [LARGE SCALE GENOMIC DNA]</scope>
    <source>
        <strain evidence="3">RSA 1356</strain>
    </source>
</reference>
<feature type="compositionally biased region" description="Polar residues" evidence="1">
    <location>
        <begin position="296"/>
        <end position="305"/>
    </location>
</feature>
<feature type="compositionally biased region" description="Low complexity" evidence="1">
    <location>
        <begin position="520"/>
        <end position="533"/>
    </location>
</feature>
<dbReference type="EMBL" id="KZ992758">
    <property type="protein sequence ID" value="RKP07149.1"/>
    <property type="molecule type" value="Genomic_DNA"/>
</dbReference>
<feature type="region of interest" description="Disordered" evidence="1">
    <location>
        <begin position="1"/>
        <end position="548"/>
    </location>
</feature>
<name>A0A4V1IWD2_9FUNG</name>
<dbReference type="AlphaFoldDB" id="A0A4V1IWD2"/>
<dbReference type="SUPFAM" id="SSF57938">
    <property type="entry name" value="DnaJ/Hsp40 cysteine-rich domain"/>
    <property type="match status" value="1"/>
</dbReference>
<evidence type="ECO:0000256" key="1">
    <source>
        <dbReference type="SAM" id="MobiDB-lite"/>
    </source>
</evidence>
<organism evidence="2 3">
    <name type="scientific">Thamnocephalis sphaerospora</name>
    <dbReference type="NCBI Taxonomy" id="78915"/>
    <lineage>
        <taxon>Eukaryota</taxon>
        <taxon>Fungi</taxon>
        <taxon>Fungi incertae sedis</taxon>
        <taxon>Zoopagomycota</taxon>
        <taxon>Zoopagomycotina</taxon>
        <taxon>Zoopagomycetes</taxon>
        <taxon>Zoopagales</taxon>
        <taxon>Sigmoideomycetaceae</taxon>
        <taxon>Thamnocephalis</taxon>
    </lineage>
</organism>
<feature type="compositionally biased region" description="Pro residues" evidence="1">
    <location>
        <begin position="1"/>
        <end position="33"/>
    </location>
</feature>
<evidence type="ECO:0000313" key="3">
    <source>
        <dbReference type="Proteomes" id="UP000271241"/>
    </source>
</evidence>
<keyword evidence="3" id="KW-1185">Reference proteome</keyword>
<feature type="compositionally biased region" description="Low complexity" evidence="1">
    <location>
        <begin position="488"/>
        <end position="500"/>
    </location>
</feature>
<sequence length="628" mass="64204">MPRGPPHAPAPPVPRRQRVPPQPSARPPMPQPPVAARMRKPPALQLESKGVSSRGMGAKPAGMGAGAAPPSPGLSSAPVAGFWQPTVAGGAAASAPRSPRSPRQPPMPRSPGYAPVARSVGAPVQLTAPAPTQMVSLKQVAPASPRSTPGPWSPEADDHTPPASAVRFSERPGMVTPPPRTSSLSPQNTPPPILRRSATLSSRSAGPPPPRPGLSPETASSGGQLATRGLRKMHSQPQMSAAQPNPPSRSTGQTGTGYFPAPTNEAAGAESTGAAGKFSGRSSTNRWRARQEDGRPSQSTDSTPGNEHPPSFEPRSAVSAASSHSKDASARLPPTGPLPQPPTERAARPSPSLSPPRCHIPPPPSTPPPAHLLKARQQQQQQQTKSPGGSLTVTPLAAGLTQSASAPNSPSPVQTTAVPPMTRAASPISPNPVLPAAVATSAGDWERRPLGSRALDSSKASGGSGHPQPPPSPGLQRGWKLRAAESDGPANAPSPAAGSPQPCTATIDSPTLPPSSATVSPGALSPLPAAAMGGDAGAKTTEAAERTRASVRQTILTKTCDKCNGTGTRSIAVSAIGPTTAGNSVCSRCRGRGKYHLSDTWYQCASEEARLHAAMPELSLKRVWRMLP</sequence>
<feature type="compositionally biased region" description="Polar residues" evidence="1">
    <location>
        <begin position="501"/>
        <end position="519"/>
    </location>
</feature>
<gene>
    <name evidence="2" type="ORF">THASP1DRAFT_24646</name>
</gene>
<feature type="compositionally biased region" description="Polar residues" evidence="1">
    <location>
        <begin position="400"/>
        <end position="417"/>
    </location>
</feature>
<dbReference type="OrthoDB" id="10639211at2759"/>
<feature type="compositionally biased region" description="Low complexity" evidence="1">
    <location>
        <begin position="265"/>
        <end position="276"/>
    </location>
</feature>
<accession>A0A4V1IWD2</accession>
<protein>
    <submittedName>
        <fullName evidence="2">Uncharacterized protein</fullName>
    </submittedName>
</protein>
<feature type="compositionally biased region" description="Polar residues" evidence="1">
    <location>
        <begin position="384"/>
        <end position="393"/>
    </location>
</feature>
<dbReference type="Proteomes" id="UP000271241">
    <property type="component" value="Unassembled WGS sequence"/>
</dbReference>
<feature type="compositionally biased region" description="Low complexity" evidence="1">
    <location>
        <begin position="194"/>
        <end position="205"/>
    </location>
</feature>